<accession>A0AAV1SNW9</accession>
<evidence type="ECO:0000313" key="1">
    <source>
        <dbReference type="EMBL" id="CAK7353200.1"/>
    </source>
</evidence>
<feature type="non-terminal residue" evidence="1">
    <location>
        <position position="55"/>
    </location>
</feature>
<sequence>MPNKQKIKTGFHLRKRGIECECRQSLSEVMTRQTAIVTKDRSPRHGAPLYLLVPS</sequence>
<proteinExistence type="predicted"/>
<dbReference type="AlphaFoldDB" id="A0AAV1SNW9"/>
<comment type="caution">
    <text evidence="1">The sequence shown here is derived from an EMBL/GenBank/DDBJ whole genome shotgun (WGS) entry which is preliminary data.</text>
</comment>
<dbReference type="Proteomes" id="UP001314170">
    <property type="component" value="Unassembled WGS sequence"/>
</dbReference>
<reference evidence="1 2" key="1">
    <citation type="submission" date="2024-01" db="EMBL/GenBank/DDBJ databases">
        <authorList>
            <person name="Waweru B."/>
        </authorList>
    </citation>
    <scope>NUCLEOTIDE SEQUENCE [LARGE SCALE GENOMIC DNA]</scope>
</reference>
<protein>
    <submittedName>
        <fullName evidence="1">Uncharacterized protein</fullName>
    </submittedName>
</protein>
<keyword evidence="2" id="KW-1185">Reference proteome</keyword>
<organism evidence="1 2">
    <name type="scientific">Dovyalis caffra</name>
    <dbReference type="NCBI Taxonomy" id="77055"/>
    <lineage>
        <taxon>Eukaryota</taxon>
        <taxon>Viridiplantae</taxon>
        <taxon>Streptophyta</taxon>
        <taxon>Embryophyta</taxon>
        <taxon>Tracheophyta</taxon>
        <taxon>Spermatophyta</taxon>
        <taxon>Magnoliopsida</taxon>
        <taxon>eudicotyledons</taxon>
        <taxon>Gunneridae</taxon>
        <taxon>Pentapetalae</taxon>
        <taxon>rosids</taxon>
        <taxon>fabids</taxon>
        <taxon>Malpighiales</taxon>
        <taxon>Salicaceae</taxon>
        <taxon>Flacourtieae</taxon>
        <taxon>Dovyalis</taxon>
    </lineage>
</organism>
<dbReference type="EMBL" id="CAWUPB010001194">
    <property type="protein sequence ID" value="CAK7353200.1"/>
    <property type="molecule type" value="Genomic_DNA"/>
</dbReference>
<name>A0AAV1SNW9_9ROSI</name>
<gene>
    <name evidence="1" type="ORF">DCAF_LOCUS24607</name>
</gene>
<evidence type="ECO:0000313" key="2">
    <source>
        <dbReference type="Proteomes" id="UP001314170"/>
    </source>
</evidence>